<dbReference type="InterPro" id="IPR021352">
    <property type="entry name" value="DUF2971"/>
</dbReference>
<dbReference type="Proteomes" id="UP000076577">
    <property type="component" value="Unassembled WGS sequence"/>
</dbReference>
<dbReference type="STRING" id="989403.SAMN05421798_10989"/>
<sequence length="194" mass="22921">MFDAITNQLHLCYQTLNFQAIPEELGFGIFQDRWNNSTISLQQYRKEFRKIWDGKNYLDKFYKINEGVLKQLQSSRILCLTRSAFMHNMWGYYGESHKGVALEFQAPICTQSRFTQAWEVDYLDQPPVIASLNDIVGWLFQQLEPLPTQIARAMFTTKHTDWLTEKEYRIITTRENANSDFDDLPFEDNELRAV</sequence>
<organism evidence="1 2">
    <name type="scientific">Pseudovibrio axinellae</name>
    <dbReference type="NCBI Taxonomy" id="989403"/>
    <lineage>
        <taxon>Bacteria</taxon>
        <taxon>Pseudomonadati</taxon>
        <taxon>Pseudomonadota</taxon>
        <taxon>Alphaproteobacteria</taxon>
        <taxon>Hyphomicrobiales</taxon>
        <taxon>Stappiaceae</taxon>
        <taxon>Pseudovibrio</taxon>
    </lineage>
</organism>
<dbReference type="PATRIC" id="fig|989403.3.peg.1780"/>
<proteinExistence type="predicted"/>
<dbReference type="EMBL" id="LMCB01000012">
    <property type="protein sequence ID" value="KZL19853.1"/>
    <property type="molecule type" value="Genomic_DNA"/>
</dbReference>
<evidence type="ECO:0000313" key="2">
    <source>
        <dbReference type="Proteomes" id="UP000076577"/>
    </source>
</evidence>
<dbReference type="OrthoDB" id="4119964at2"/>
<comment type="caution">
    <text evidence="1">The sequence shown here is derived from an EMBL/GenBank/DDBJ whole genome shotgun (WGS) entry which is preliminary data.</text>
</comment>
<protein>
    <recommendedName>
        <fullName evidence="3">DUF2971 domain-containing protein</fullName>
    </recommendedName>
</protein>
<name>A0A165ZFY9_9HYPH</name>
<dbReference type="AlphaFoldDB" id="A0A165ZFY9"/>
<gene>
    <name evidence="1" type="ORF">PsAD2_01675</name>
</gene>
<keyword evidence="2" id="KW-1185">Reference proteome</keyword>
<dbReference type="RefSeq" id="WP_139201422.1">
    <property type="nucleotide sequence ID" value="NZ_LMCB01000012.1"/>
</dbReference>
<evidence type="ECO:0008006" key="3">
    <source>
        <dbReference type="Google" id="ProtNLM"/>
    </source>
</evidence>
<accession>A0A165ZFY9</accession>
<reference evidence="1 2" key="1">
    <citation type="journal article" date="2016" name="Front. Microbiol.">
        <title>Comparative Genomic Analysis Reveals a Diverse Repertoire of Genes Involved in Prokaryote-Eukaryote Interactions within the Pseudovibrio Genus.</title>
        <authorList>
            <person name="Romano S."/>
            <person name="Fernandez-Guerra A."/>
            <person name="Reen F.J."/>
            <person name="Glockner F.O."/>
            <person name="Crowley S.P."/>
            <person name="O'Sullivan O."/>
            <person name="Cotter P.D."/>
            <person name="Adams C."/>
            <person name="Dobson A.D."/>
            <person name="O'Gara F."/>
        </authorList>
    </citation>
    <scope>NUCLEOTIDE SEQUENCE [LARGE SCALE GENOMIC DNA]</scope>
    <source>
        <strain evidence="1 2">Ad2</strain>
    </source>
</reference>
<dbReference type="Pfam" id="PF11185">
    <property type="entry name" value="DUF2971"/>
    <property type="match status" value="1"/>
</dbReference>
<evidence type="ECO:0000313" key="1">
    <source>
        <dbReference type="EMBL" id="KZL19853.1"/>
    </source>
</evidence>